<gene>
    <name evidence="1" type="ORF">TCEB3V08_LOCUS915</name>
</gene>
<dbReference type="InterPro" id="IPR011990">
    <property type="entry name" value="TPR-like_helical_dom_sf"/>
</dbReference>
<dbReference type="EMBL" id="OC316605">
    <property type="protein sequence ID" value="CAD7392913.1"/>
    <property type="molecule type" value="Genomic_DNA"/>
</dbReference>
<protein>
    <submittedName>
        <fullName evidence="1">Uncharacterized protein</fullName>
    </submittedName>
</protein>
<accession>A0A7R9CD47</accession>
<dbReference type="SUPFAM" id="SSF48452">
    <property type="entry name" value="TPR-like"/>
    <property type="match status" value="1"/>
</dbReference>
<reference evidence="1" key="1">
    <citation type="submission" date="2020-11" db="EMBL/GenBank/DDBJ databases">
        <authorList>
            <person name="Tran Van P."/>
        </authorList>
    </citation>
    <scope>NUCLEOTIDE SEQUENCE</scope>
</reference>
<dbReference type="AlphaFoldDB" id="A0A7R9CD47"/>
<proteinExistence type="predicted"/>
<organism evidence="1">
    <name type="scientific">Timema cristinae</name>
    <name type="common">Walking stick</name>
    <dbReference type="NCBI Taxonomy" id="61476"/>
    <lineage>
        <taxon>Eukaryota</taxon>
        <taxon>Metazoa</taxon>
        <taxon>Ecdysozoa</taxon>
        <taxon>Arthropoda</taxon>
        <taxon>Hexapoda</taxon>
        <taxon>Insecta</taxon>
        <taxon>Pterygota</taxon>
        <taxon>Neoptera</taxon>
        <taxon>Polyneoptera</taxon>
        <taxon>Phasmatodea</taxon>
        <taxon>Timematodea</taxon>
        <taxon>Timematoidea</taxon>
        <taxon>Timematidae</taxon>
        <taxon>Timema</taxon>
    </lineage>
</organism>
<name>A0A7R9CD47_TIMCR</name>
<evidence type="ECO:0000313" key="1">
    <source>
        <dbReference type="EMBL" id="CAD7392913.1"/>
    </source>
</evidence>
<sequence length="175" mass="19564">MQSIPLPEDIGLKGISPLKTSHNGLDWDYFRDNSFKVKEEGLLRAFKLVEFGHYLASIPDTGMRYDSSTRQFVISEEPPTLSPEVPELEEKGKRTSKPTNAVLYQRAVVPLSSFPVTRSVHPPGAPSDSHSTIIISRFTTYMSYLRPVTHPSVFSTMSFSLNVPVDHLLVIGLVF</sequence>